<protein>
    <submittedName>
        <fullName evidence="1">Uncharacterized protein</fullName>
    </submittedName>
</protein>
<dbReference type="AlphaFoldDB" id="A0A1H5V9H1"/>
<dbReference type="KEGG" id="tcl:Tchl_0017"/>
<evidence type="ECO:0000313" key="1">
    <source>
        <dbReference type="EMBL" id="APR02893.1"/>
    </source>
</evidence>
<keyword evidence="2" id="KW-1185">Reference proteome</keyword>
<sequence length="396" mass="42917">MIWLLLLIVLIVLAGGWWGWPLAAALFGSRAIHDKTSALGKITELMRAHDISPAEVAAVYRDPTLISTAAPKRSSGEIARTLFIYLGAIFILAGIGTYIGMFWNRMGSVMRIVVTLGVAYALLVVLVSALHEKKFPRLVLPLTLATAFMLTSGWFVFIHEVFPRGDDWRLAALAVFGTMAIHQGLLFRQYALSVLAFTALCFVYAFLSVGLDLLDVPAGFSAILLGASLWLVASGLEKSPQRSLAEFAYLIALCWLNAGLFDRVAIAAAADWAALLTGASVMSAAYGLHKDGRQLRLAGLGYLIGSALAYSGLFDLLRQTPVELLYFAVTAAMLYACVRLQSRALLLTTVLAMLGFIGYFTAEHFVDSLGWPISLVLMGVAFIGVGTLAMRIKRQM</sequence>
<proteinExistence type="predicted"/>
<accession>A0A1H5V9H1</accession>
<gene>
    <name evidence="1" type="ORF">Tchl_0017</name>
</gene>
<evidence type="ECO:0000313" key="2">
    <source>
        <dbReference type="Proteomes" id="UP000185739"/>
    </source>
</evidence>
<organism evidence="1 2">
    <name type="scientific">Thauera chlorobenzoica</name>
    <dbReference type="NCBI Taxonomy" id="96773"/>
    <lineage>
        <taxon>Bacteria</taxon>
        <taxon>Pseudomonadati</taxon>
        <taxon>Pseudomonadota</taxon>
        <taxon>Betaproteobacteria</taxon>
        <taxon>Rhodocyclales</taxon>
        <taxon>Zoogloeaceae</taxon>
        <taxon>Thauera</taxon>
    </lineage>
</organism>
<dbReference type="OrthoDB" id="7057112at2"/>
<dbReference type="STRING" id="96773.Tchl_0017"/>
<dbReference type="RefSeq" id="WP_075146603.1">
    <property type="nucleotide sequence ID" value="NZ_CP018839.1"/>
</dbReference>
<name>A0A1H5V9H1_9RHOO</name>
<dbReference type="Proteomes" id="UP000185739">
    <property type="component" value="Chromosome"/>
</dbReference>
<reference evidence="1 2" key="1">
    <citation type="submission" date="2016-12" db="EMBL/GenBank/DDBJ databases">
        <title>Complete genome sequence of Thauera chlorobenzoica, a Betaproteobacterium degrading haloaromatics anaerobically to CO2 and halides.</title>
        <authorList>
            <person name="Goris T."/>
            <person name="Mergelsberg M."/>
            <person name="Boll M."/>
        </authorList>
    </citation>
    <scope>NUCLEOTIDE SEQUENCE [LARGE SCALE GENOMIC DNA]</scope>
    <source>
        <strain evidence="1 2">3CB1</strain>
    </source>
</reference>
<dbReference type="EMBL" id="CP018839">
    <property type="protein sequence ID" value="APR02893.1"/>
    <property type="molecule type" value="Genomic_DNA"/>
</dbReference>